<protein>
    <submittedName>
        <fullName evidence="1">Uncharacterized protein</fullName>
    </submittedName>
</protein>
<evidence type="ECO:0000313" key="2">
    <source>
        <dbReference type="Proteomes" id="UP001153269"/>
    </source>
</evidence>
<dbReference type="EMBL" id="CADEAL010000257">
    <property type="protein sequence ID" value="CAB1417263.1"/>
    <property type="molecule type" value="Genomic_DNA"/>
</dbReference>
<dbReference type="AlphaFoldDB" id="A0A9N7TRX2"/>
<sequence>MDRLLLRAYVTHKSNKNRAGWIQYKEMGDSHFKAMFEASGAEYDSRIKQDPAQSSQKQPVPTVSLDQHQSECGLLSFTVGVGCSFDTCCHDYSTICDGASHCSSDVSSLCLHPMTVTPSPLVLSCGARGVWASPRLRSTIPQPAAVNLGVKC</sequence>
<organism evidence="1 2">
    <name type="scientific">Pleuronectes platessa</name>
    <name type="common">European plaice</name>
    <dbReference type="NCBI Taxonomy" id="8262"/>
    <lineage>
        <taxon>Eukaryota</taxon>
        <taxon>Metazoa</taxon>
        <taxon>Chordata</taxon>
        <taxon>Craniata</taxon>
        <taxon>Vertebrata</taxon>
        <taxon>Euteleostomi</taxon>
        <taxon>Actinopterygii</taxon>
        <taxon>Neopterygii</taxon>
        <taxon>Teleostei</taxon>
        <taxon>Neoteleostei</taxon>
        <taxon>Acanthomorphata</taxon>
        <taxon>Carangaria</taxon>
        <taxon>Pleuronectiformes</taxon>
        <taxon>Pleuronectoidei</taxon>
        <taxon>Pleuronectidae</taxon>
        <taxon>Pleuronectes</taxon>
    </lineage>
</organism>
<gene>
    <name evidence="1" type="ORF">PLEPLA_LOCUS5065</name>
</gene>
<reference evidence="1" key="1">
    <citation type="submission" date="2020-03" db="EMBL/GenBank/DDBJ databases">
        <authorList>
            <person name="Weist P."/>
        </authorList>
    </citation>
    <scope>NUCLEOTIDE SEQUENCE</scope>
</reference>
<keyword evidence="2" id="KW-1185">Reference proteome</keyword>
<proteinExistence type="predicted"/>
<comment type="caution">
    <text evidence="1">The sequence shown here is derived from an EMBL/GenBank/DDBJ whole genome shotgun (WGS) entry which is preliminary data.</text>
</comment>
<evidence type="ECO:0000313" key="1">
    <source>
        <dbReference type="EMBL" id="CAB1417263.1"/>
    </source>
</evidence>
<dbReference type="Proteomes" id="UP001153269">
    <property type="component" value="Unassembled WGS sequence"/>
</dbReference>
<name>A0A9N7TRX2_PLEPL</name>
<accession>A0A9N7TRX2</accession>